<reference evidence="2" key="2">
    <citation type="submission" date="2022-07" db="EMBL/GenBank/DDBJ databases">
        <authorList>
            <person name="Goncalves M.F.M."/>
            <person name="Hilario S."/>
            <person name="Van De Peer Y."/>
            <person name="Esteves A.C."/>
            <person name="Alves A."/>
        </authorList>
    </citation>
    <scope>NUCLEOTIDE SEQUENCE</scope>
    <source>
        <strain evidence="2">MUM 19.33</strain>
    </source>
</reference>
<dbReference type="EMBL" id="JAGIXG020000037">
    <property type="protein sequence ID" value="KAI6780117.1"/>
    <property type="molecule type" value="Genomic_DNA"/>
</dbReference>
<dbReference type="Proteomes" id="UP001055219">
    <property type="component" value="Unassembled WGS sequence"/>
</dbReference>
<dbReference type="SUPFAM" id="SSF51735">
    <property type="entry name" value="NAD(P)-binding Rossmann-fold domains"/>
    <property type="match status" value="1"/>
</dbReference>
<dbReference type="AlphaFoldDB" id="A0A9P9XYD4"/>
<evidence type="ECO:0000259" key="1">
    <source>
        <dbReference type="Pfam" id="PF02826"/>
    </source>
</evidence>
<reference evidence="2" key="1">
    <citation type="journal article" date="2021" name="J Fungi (Basel)">
        <title>Genomic and Metabolomic Analyses of the Marine Fungus Emericellopsis cladophorae: Insights into Saltwater Adaptability Mechanisms and Its Biosynthetic Potential.</title>
        <authorList>
            <person name="Goncalves M.F.M."/>
            <person name="Hilario S."/>
            <person name="Van de Peer Y."/>
            <person name="Esteves A.C."/>
            <person name="Alves A."/>
        </authorList>
    </citation>
    <scope>NUCLEOTIDE SEQUENCE</scope>
    <source>
        <strain evidence="2">MUM 19.33</strain>
    </source>
</reference>
<proteinExistence type="predicted"/>
<dbReference type="OrthoDB" id="9991913at2759"/>
<dbReference type="InterPro" id="IPR006140">
    <property type="entry name" value="D-isomer_DH_NAD-bd"/>
</dbReference>
<feature type="domain" description="D-isomer specific 2-hydroxyacid dehydrogenase NAD-binding" evidence="1">
    <location>
        <begin position="1"/>
        <end position="51"/>
    </location>
</feature>
<keyword evidence="3" id="KW-1185">Reference proteome</keyword>
<dbReference type="Pfam" id="PF02826">
    <property type="entry name" value="2-Hacid_dh_C"/>
    <property type="match status" value="1"/>
</dbReference>
<dbReference type="Gene3D" id="3.40.50.720">
    <property type="entry name" value="NAD(P)-binding Rossmann-like Domain"/>
    <property type="match status" value="1"/>
</dbReference>
<dbReference type="InterPro" id="IPR036291">
    <property type="entry name" value="NAD(P)-bd_dom_sf"/>
</dbReference>
<dbReference type="RefSeq" id="XP_051360973.1">
    <property type="nucleotide sequence ID" value="XM_051507919.1"/>
</dbReference>
<evidence type="ECO:0000313" key="3">
    <source>
        <dbReference type="Proteomes" id="UP001055219"/>
    </source>
</evidence>
<comment type="caution">
    <text evidence="2">The sequence shown here is derived from an EMBL/GenBank/DDBJ whole genome shotgun (WGS) entry which is preliminary data.</text>
</comment>
<organism evidence="2 3">
    <name type="scientific">Emericellopsis cladophorae</name>
    <dbReference type="NCBI Taxonomy" id="2686198"/>
    <lineage>
        <taxon>Eukaryota</taxon>
        <taxon>Fungi</taxon>
        <taxon>Dikarya</taxon>
        <taxon>Ascomycota</taxon>
        <taxon>Pezizomycotina</taxon>
        <taxon>Sordariomycetes</taxon>
        <taxon>Hypocreomycetidae</taxon>
        <taxon>Hypocreales</taxon>
        <taxon>Bionectriaceae</taxon>
        <taxon>Emericellopsis</taxon>
    </lineage>
</organism>
<dbReference type="GO" id="GO:0051287">
    <property type="term" value="F:NAD binding"/>
    <property type="evidence" value="ECO:0007669"/>
    <property type="project" value="InterPro"/>
</dbReference>
<gene>
    <name evidence="2" type="ORF">J7T54_004250</name>
</gene>
<dbReference type="GeneID" id="75830738"/>
<name>A0A9P9XYD4_9HYPO</name>
<protein>
    <submittedName>
        <fullName evidence="2">Alcohol dehydrogenase</fullName>
    </submittedName>
</protein>
<sequence length="92" mass="10164">MHTPLNAHTQDLMNKEASAAMKDGPRIINTARGQFVNEDTLIEALQSAAITTRINPELNAMKNIMKVVDNDGEYKGEPLTLVNKKWFQPAAA</sequence>
<accession>A0A9P9XYD4</accession>
<evidence type="ECO:0000313" key="2">
    <source>
        <dbReference type="EMBL" id="KAI6780117.1"/>
    </source>
</evidence>